<accession>A0A381T2Q7</accession>
<name>A0A381T2Q7_9ZZZZ</name>
<reference evidence="1" key="1">
    <citation type="submission" date="2018-05" db="EMBL/GenBank/DDBJ databases">
        <authorList>
            <person name="Lanie J.A."/>
            <person name="Ng W.-L."/>
            <person name="Kazmierczak K.M."/>
            <person name="Andrzejewski T.M."/>
            <person name="Davidsen T.M."/>
            <person name="Wayne K.J."/>
            <person name="Tettelin H."/>
            <person name="Glass J.I."/>
            <person name="Rusch D."/>
            <person name="Podicherti R."/>
            <person name="Tsui H.-C.T."/>
            <person name="Winkler M.E."/>
        </authorList>
    </citation>
    <scope>NUCLEOTIDE SEQUENCE</scope>
</reference>
<proteinExistence type="predicted"/>
<sequence length="69" mass="7366">MSHLNVPDSSKLSTATGQLGPVCAITGKALTFAEAIVLDNRYVCWEAYVEFTGADSATDGRETTQLDLD</sequence>
<dbReference type="EMBL" id="UINC01003860">
    <property type="protein sequence ID" value="SVA09861.1"/>
    <property type="molecule type" value="Genomic_DNA"/>
</dbReference>
<protein>
    <submittedName>
        <fullName evidence="1">Uncharacterized protein</fullName>
    </submittedName>
</protein>
<gene>
    <name evidence="1" type="ORF">METZ01_LOCUS62715</name>
</gene>
<dbReference type="AlphaFoldDB" id="A0A381T2Q7"/>
<organism evidence="1">
    <name type="scientific">marine metagenome</name>
    <dbReference type="NCBI Taxonomy" id="408172"/>
    <lineage>
        <taxon>unclassified sequences</taxon>
        <taxon>metagenomes</taxon>
        <taxon>ecological metagenomes</taxon>
    </lineage>
</organism>
<evidence type="ECO:0000313" key="1">
    <source>
        <dbReference type="EMBL" id="SVA09861.1"/>
    </source>
</evidence>